<feature type="coiled-coil region" evidence="1">
    <location>
        <begin position="39"/>
        <end position="70"/>
    </location>
</feature>
<evidence type="ECO:0000256" key="1">
    <source>
        <dbReference type="SAM" id="Coils"/>
    </source>
</evidence>
<dbReference type="RefSeq" id="WP_113965678.1">
    <property type="nucleotide sequence ID" value="NZ_JAWWDI010000004.1"/>
</dbReference>
<evidence type="ECO:0000313" key="3">
    <source>
        <dbReference type="Proteomes" id="UP000252249"/>
    </source>
</evidence>
<keyword evidence="1" id="KW-0175">Coiled coil</keyword>
<dbReference type="AlphaFoldDB" id="A0A368P6T0"/>
<dbReference type="OrthoDB" id="1202506at2"/>
<dbReference type="Proteomes" id="UP000252249">
    <property type="component" value="Unassembled WGS sequence"/>
</dbReference>
<reference evidence="2 3" key="1">
    <citation type="submission" date="2018-07" db="EMBL/GenBank/DDBJ databases">
        <title>Oceanihabitans testaceum sp. nov., isolated from marine sediment.</title>
        <authorList>
            <person name="Li C.-M."/>
        </authorList>
    </citation>
    <scope>NUCLEOTIDE SEQUENCE [LARGE SCALE GENOMIC DNA]</scope>
    <source>
        <strain evidence="2 3">S9-10</strain>
    </source>
</reference>
<keyword evidence="3" id="KW-1185">Reference proteome</keyword>
<gene>
    <name evidence="2" type="ORF">DU428_01935</name>
</gene>
<dbReference type="EMBL" id="QPIG01000001">
    <property type="protein sequence ID" value="RCU58166.1"/>
    <property type="molecule type" value="Genomic_DNA"/>
</dbReference>
<name>A0A368P6T0_9FLAO</name>
<evidence type="ECO:0000313" key="2">
    <source>
        <dbReference type="EMBL" id="RCU58166.1"/>
    </source>
</evidence>
<accession>A0A368P6T0</accession>
<proteinExistence type="predicted"/>
<comment type="caution">
    <text evidence="2">The sequence shown here is derived from an EMBL/GenBank/DDBJ whole genome shotgun (WGS) entry which is preliminary data.</text>
</comment>
<protein>
    <submittedName>
        <fullName evidence="2">Fructose 1,6-bisphosphatase</fullName>
    </submittedName>
</protein>
<organism evidence="2 3">
    <name type="scientific">Oceanihabitans sediminis</name>
    <dbReference type="NCBI Taxonomy" id="1812012"/>
    <lineage>
        <taxon>Bacteria</taxon>
        <taxon>Pseudomonadati</taxon>
        <taxon>Bacteroidota</taxon>
        <taxon>Flavobacteriia</taxon>
        <taxon>Flavobacteriales</taxon>
        <taxon>Flavobacteriaceae</taxon>
        <taxon>Oceanihabitans</taxon>
    </lineage>
</organism>
<sequence>MKKNQTEEPIGNTSEAASKIDAIKQLIFGENIQAYDSEFEAVKNDILTKKQELEDLIDEVRKELLQNIDNLSTDINIRITNLENSFNDKAESLDEKKLDRKLLGELLMNLGEKISK</sequence>